<dbReference type="Proteomes" id="UP000756860">
    <property type="component" value="Unassembled WGS sequence"/>
</dbReference>
<dbReference type="PANTHER" id="PTHR35007">
    <property type="entry name" value="INTEGRAL MEMBRANE PROTEIN-RELATED"/>
    <property type="match status" value="1"/>
</dbReference>
<dbReference type="InterPro" id="IPR018076">
    <property type="entry name" value="T2SS_GspF_dom"/>
</dbReference>
<evidence type="ECO:0000313" key="9">
    <source>
        <dbReference type="Proteomes" id="UP000756860"/>
    </source>
</evidence>
<evidence type="ECO:0000313" key="8">
    <source>
        <dbReference type="EMBL" id="MBT0652959.1"/>
    </source>
</evidence>
<evidence type="ECO:0000256" key="2">
    <source>
        <dbReference type="ARBA" id="ARBA00022475"/>
    </source>
</evidence>
<dbReference type="Gene3D" id="1.20.81.30">
    <property type="entry name" value="Type II secretion system (T2SS), domain F"/>
    <property type="match status" value="1"/>
</dbReference>
<dbReference type="PANTHER" id="PTHR35007:SF1">
    <property type="entry name" value="PILUS ASSEMBLY PROTEIN"/>
    <property type="match status" value="1"/>
</dbReference>
<feature type="transmembrane region" description="Helical" evidence="6">
    <location>
        <begin position="261"/>
        <end position="281"/>
    </location>
</feature>
<feature type="transmembrane region" description="Helical" evidence="6">
    <location>
        <begin position="119"/>
        <end position="137"/>
    </location>
</feature>
<feature type="transmembrane region" description="Helical" evidence="6">
    <location>
        <begin position="6"/>
        <end position="26"/>
    </location>
</feature>
<keyword evidence="9" id="KW-1185">Reference proteome</keyword>
<comment type="subcellular location">
    <subcellularLocation>
        <location evidence="1">Cell membrane</location>
        <topology evidence="1">Multi-pass membrane protein</topology>
    </subcellularLocation>
</comment>
<evidence type="ECO:0000256" key="4">
    <source>
        <dbReference type="ARBA" id="ARBA00022989"/>
    </source>
</evidence>
<organism evidence="8 9">
    <name type="scientific">Geomobilimonas luticola</name>
    <dbReference type="NCBI Taxonomy" id="1114878"/>
    <lineage>
        <taxon>Bacteria</taxon>
        <taxon>Pseudomonadati</taxon>
        <taxon>Thermodesulfobacteriota</taxon>
        <taxon>Desulfuromonadia</taxon>
        <taxon>Geobacterales</taxon>
        <taxon>Geobacteraceae</taxon>
        <taxon>Geomobilimonas</taxon>
    </lineage>
</organism>
<keyword evidence="3 6" id="KW-0812">Transmembrane</keyword>
<feature type="domain" description="Type II secretion system protein GspF" evidence="7">
    <location>
        <begin position="153"/>
        <end position="277"/>
    </location>
</feature>
<evidence type="ECO:0000256" key="6">
    <source>
        <dbReference type="SAM" id="Phobius"/>
    </source>
</evidence>
<protein>
    <submittedName>
        <fullName evidence="8">Type II secretion system F family protein</fullName>
    </submittedName>
</protein>
<name>A0ABS5SC47_9BACT</name>
<dbReference type="Pfam" id="PF00482">
    <property type="entry name" value="T2SSF"/>
    <property type="match status" value="1"/>
</dbReference>
<feature type="transmembrane region" description="Helical" evidence="6">
    <location>
        <begin position="94"/>
        <end position="113"/>
    </location>
</feature>
<evidence type="ECO:0000256" key="3">
    <source>
        <dbReference type="ARBA" id="ARBA00022692"/>
    </source>
</evidence>
<evidence type="ECO:0000256" key="5">
    <source>
        <dbReference type="ARBA" id="ARBA00023136"/>
    </source>
</evidence>
<evidence type="ECO:0000259" key="7">
    <source>
        <dbReference type="Pfam" id="PF00482"/>
    </source>
</evidence>
<dbReference type="EMBL" id="JAHCVK010000002">
    <property type="protein sequence ID" value="MBT0652959.1"/>
    <property type="molecule type" value="Genomic_DNA"/>
</dbReference>
<accession>A0ABS5SC47</accession>
<keyword evidence="4 6" id="KW-1133">Transmembrane helix</keyword>
<keyword evidence="2" id="KW-1003">Cell membrane</keyword>
<evidence type="ECO:0000256" key="1">
    <source>
        <dbReference type="ARBA" id="ARBA00004651"/>
    </source>
</evidence>
<feature type="transmembrane region" description="Helical" evidence="6">
    <location>
        <begin position="293"/>
        <end position="312"/>
    </location>
</feature>
<keyword evidence="5 6" id="KW-0472">Membrane</keyword>
<dbReference type="InterPro" id="IPR042094">
    <property type="entry name" value="T2SS_GspF_sf"/>
</dbReference>
<gene>
    <name evidence="8" type="ORF">KI810_07820</name>
</gene>
<reference evidence="8 9" key="1">
    <citation type="submission" date="2021-05" db="EMBL/GenBank/DDBJ databases">
        <title>The draft genome of Geobacter luticola JCM 17780.</title>
        <authorList>
            <person name="Xu Z."/>
            <person name="Masuda Y."/>
            <person name="Itoh H."/>
            <person name="Senoo K."/>
        </authorList>
    </citation>
    <scope>NUCLEOTIDE SEQUENCE [LARGE SCALE GENOMIC DNA]</scope>
    <source>
        <strain evidence="8 9">JCM 17780</strain>
    </source>
</reference>
<proteinExistence type="predicted"/>
<dbReference type="RefSeq" id="WP_214174947.1">
    <property type="nucleotide sequence ID" value="NZ_JAHCVK010000002.1"/>
</dbReference>
<comment type="caution">
    <text evidence="8">The sequence shown here is derived from an EMBL/GenBank/DDBJ whole genome shotgun (WGS) entry which is preliminary data.</text>
</comment>
<sequence>MQLIILFTFLAVFSILAAVFLGTAEYRQSPKFDLKRRLRRMAKERKAESMSEGLRSEILKEVPPFDKFLTHIPYLNNLDKRLDHAGLKISTSRFLLIVIAIVVFGFLFCFLITKMFWFSLLFVLLLIAAPPIYLEILKQKRIETFTELFPEALTMIARSLRAGHSFTSAIQLIGQEIADPVGDLFKTAYDQQQLGLRITDTLDNMNERMDSLDLRFFTTAIGINIEVGGNLAEILDNLSQTIRERLRIRRQIQVYTAQGRLSGYVLAALPLATFVIFQFLLPSYERVMLEEDMGRYALMLAVFMQVIGFLFIRKIINIRI</sequence>